<dbReference type="EMBL" id="DF977481">
    <property type="protein sequence ID" value="GAP89726.1"/>
    <property type="molecule type" value="Genomic_DNA"/>
</dbReference>
<organism evidence="2">
    <name type="scientific">Rosellinia necatrix</name>
    <name type="common">White root-rot fungus</name>
    <dbReference type="NCBI Taxonomy" id="77044"/>
    <lineage>
        <taxon>Eukaryota</taxon>
        <taxon>Fungi</taxon>
        <taxon>Dikarya</taxon>
        <taxon>Ascomycota</taxon>
        <taxon>Pezizomycotina</taxon>
        <taxon>Sordariomycetes</taxon>
        <taxon>Xylariomycetidae</taxon>
        <taxon>Xylariales</taxon>
        <taxon>Xylariaceae</taxon>
        <taxon>Rosellinia</taxon>
    </lineage>
</organism>
<evidence type="ECO:0000256" key="1">
    <source>
        <dbReference type="SAM" id="SignalP"/>
    </source>
</evidence>
<evidence type="ECO:0000313" key="2">
    <source>
        <dbReference type="EMBL" id="GAP89726.1"/>
    </source>
</evidence>
<reference evidence="2" key="1">
    <citation type="submission" date="2016-03" db="EMBL/GenBank/DDBJ databases">
        <title>Draft genome sequence of Rosellinia necatrix.</title>
        <authorList>
            <person name="Kanematsu S."/>
        </authorList>
    </citation>
    <scope>NUCLEOTIDE SEQUENCE [LARGE SCALE GENOMIC DNA]</scope>
    <source>
        <strain evidence="2">W97</strain>
    </source>
</reference>
<dbReference type="OMA" id="CIGAHIM"/>
<dbReference type="OrthoDB" id="4597489at2759"/>
<dbReference type="AlphaFoldDB" id="A0A1W2TMZ5"/>
<feature type="chain" id="PRO_5010715331" evidence="1">
    <location>
        <begin position="23"/>
        <end position="107"/>
    </location>
</feature>
<protein>
    <submittedName>
        <fullName evidence="2">Uncharacterized protein</fullName>
    </submittedName>
</protein>
<sequence>MYLISIASALLLGAAMSAPAATERDMQRIYFKCDSSQASGFSPKCCTDINGQVGVNCIGAHIMGATNPIYECNLYVYNITGCCQTTGYKNPYTNNTLDLCAMKIDPI</sequence>
<gene>
    <name evidence="2" type="ORF">SAMD00023353_3600220</name>
</gene>
<accession>A0A1W2TMZ5</accession>
<dbReference type="Proteomes" id="UP000054516">
    <property type="component" value="Unassembled WGS sequence"/>
</dbReference>
<feature type="signal peptide" evidence="1">
    <location>
        <begin position="1"/>
        <end position="22"/>
    </location>
</feature>
<name>A0A1W2TMZ5_ROSNE</name>
<keyword evidence="3" id="KW-1185">Reference proteome</keyword>
<proteinExistence type="predicted"/>
<keyword evidence="1" id="KW-0732">Signal</keyword>
<evidence type="ECO:0000313" key="3">
    <source>
        <dbReference type="Proteomes" id="UP000054516"/>
    </source>
</evidence>